<accession>A0ABR7MN81</accession>
<evidence type="ECO:0000256" key="1">
    <source>
        <dbReference type="SAM" id="Phobius"/>
    </source>
</evidence>
<dbReference type="Proteomes" id="UP000622017">
    <property type="component" value="Unassembled WGS sequence"/>
</dbReference>
<keyword evidence="1" id="KW-1133">Transmembrane helix</keyword>
<feature type="transmembrane region" description="Helical" evidence="1">
    <location>
        <begin position="14"/>
        <end position="36"/>
    </location>
</feature>
<comment type="caution">
    <text evidence="2">The sequence shown here is derived from an EMBL/GenBank/DDBJ whole genome shotgun (WGS) entry which is preliminary data.</text>
</comment>
<protein>
    <recommendedName>
        <fullName evidence="4">CcoQ/FixQ family Cbb3-type cytochrome c oxidase assembly chaperone</fullName>
    </recommendedName>
</protein>
<evidence type="ECO:0000313" key="2">
    <source>
        <dbReference type="EMBL" id="MBC6612544.1"/>
    </source>
</evidence>
<proteinExistence type="predicted"/>
<gene>
    <name evidence="2" type="ORF">H8B15_16600</name>
</gene>
<sequence length="68" mass="7676">MDKNVLRSIASVEIYPIISFVIFFLFFLGLLAYVFVVNRQHVHAMKNLPLLGGEDETSSTTFTPNLPC</sequence>
<dbReference type="RefSeq" id="WP_187320774.1">
    <property type="nucleotide sequence ID" value="NZ_JACSCY010000015.1"/>
</dbReference>
<evidence type="ECO:0008006" key="4">
    <source>
        <dbReference type="Google" id="ProtNLM"/>
    </source>
</evidence>
<dbReference type="EMBL" id="JACSCY010000015">
    <property type="protein sequence ID" value="MBC6612544.1"/>
    <property type="molecule type" value="Genomic_DNA"/>
</dbReference>
<evidence type="ECO:0000313" key="3">
    <source>
        <dbReference type="Proteomes" id="UP000622017"/>
    </source>
</evidence>
<name>A0ABR7MN81_9BACT</name>
<keyword evidence="1" id="KW-0812">Transmembrane</keyword>
<organism evidence="2 3">
    <name type="scientific">Hymenobacter citatus</name>
    <dbReference type="NCBI Taxonomy" id="2763506"/>
    <lineage>
        <taxon>Bacteria</taxon>
        <taxon>Pseudomonadati</taxon>
        <taxon>Bacteroidota</taxon>
        <taxon>Cytophagia</taxon>
        <taxon>Cytophagales</taxon>
        <taxon>Hymenobacteraceae</taxon>
        <taxon>Hymenobacter</taxon>
    </lineage>
</organism>
<reference evidence="2 3" key="1">
    <citation type="submission" date="2020-08" db="EMBL/GenBank/DDBJ databases">
        <title>Hymenobacter sp.</title>
        <authorList>
            <person name="Kim M.K."/>
        </authorList>
    </citation>
    <scope>NUCLEOTIDE SEQUENCE [LARGE SCALE GENOMIC DNA]</scope>
    <source>
        <strain evidence="2 3">BT507</strain>
    </source>
</reference>
<keyword evidence="3" id="KW-1185">Reference proteome</keyword>
<keyword evidence="1" id="KW-0472">Membrane</keyword>